<protein>
    <submittedName>
        <fullName evidence="2">664_t:CDS:1</fullName>
    </submittedName>
</protein>
<evidence type="ECO:0000313" key="3">
    <source>
        <dbReference type="Proteomes" id="UP000789396"/>
    </source>
</evidence>
<dbReference type="PANTHER" id="PTHR10666">
    <property type="entry name" value="UBIQUITIN"/>
    <property type="match status" value="1"/>
</dbReference>
<reference evidence="2" key="1">
    <citation type="submission" date="2021-06" db="EMBL/GenBank/DDBJ databases">
        <authorList>
            <person name="Kallberg Y."/>
            <person name="Tangrot J."/>
            <person name="Rosling A."/>
        </authorList>
    </citation>
    <scope>NUCLEOTIDE SEQUENCE</scope>
    <source>
        <strain evidence="2">IN212</strain>
    </source>
</reference>
<dbReference type="Gene3D" id="3.10.20.90">
    <property type="entry name" value="Phosphatidylinositol 3-kinase Catalytic Subunit, Chain A, domain 1"/>
    <property type="match status" value="1"/>
</dbReference>
<dbReference type="EMBL" id="CAJVPZ010060731">
    <property type="protein sequence ID" value="CAG8790473.1"/>
    <property type="molecule type" value="Genomic_DNA"/>
</dbReference>
<gene>
    <name evidence="2" type="ORF">RFULGI_LOCUS16695</name>
</gene>
<sequence length="115" mass="12972">MQVFIKTLNGETIALDVESFHSIEDVKKEIYNRGYIPSDQQRLIFSGRQLKDVHTLSDYAISKGSTLHLNARLCGGYSTPTFVNNFQDLTKSKVVKPWSNDAQPWRIAVGGLNLE</sequence>
<dbReference type="PRINTS" id="PR00348">
    <property type="entry name" value="UBIQUITIN"/>
</dbReference>
<comment type="caution">
    <text evidence="2">The sequence shown here is derived from an EMBL/GenBank/DDBJ whole genome shotgun (WGS) entry which is preliminary data.</text>
</comment>
<keyword evidence="3" id="KW-1185">Reference proteome</keyword>
<dbReference type="SUPFAM" id="SSF54236">
    <property type="entry name" value="Ubiquitin-like"/>
    <property type="match status" value="1"/>
</dbReference>
<dbReference type="InterPro" id="IPR019956">
    <property type="entry name" value="Ubiquitin_dom"/>
</dbReference>
<dbReference type="InterPro" id="IPR029071">
    <property type="entry name" value="Ubiquitin-like_domsf"/>
</dbReference>
<dbReference type="PROSITE" id="PS50053">
    <property type="entry name" value="UBIQUITIN_2"/>
    <property type="match status" value="1"/>
</dbReference>
<dbReference type="AlphaFoldDB" id="A0A9N9JR53"/>
<evidence type="ECO:0000259" key="1">
    <source>
        <dbReference type="PROSITE" id="PS50053"/>
    </source>
</evidence>
<dbReference type="SMART" id="SM00213">
    <property type="entry name" value="UBQ"/>
    <property type="match status" value="1"/>
</dbReference>
<dbReference type="InterPro" id="IPR050158">
    <property type="entry name" value="Ubiquitin_ubiquitin-like"/>
</dbReference>
<dbReference type="Pfam" id="PF00240">
    <property type="entry name" value="ubiquitin"/>
    <property type="match status" value="1"/>
</dbReference>
<proteinExistence type="predicted"/>
<name>A0A9N9JR53_9GLOM</name>
<organism evidence="2 3">
    <name type="scientific">Racocetra fulgida</name>
    <dbReference type="NCBI Taxonomy" id="60492"/>
    <lineage>
        <taxon>Eukaryota</taxon>
        <taxon>Fungi</taxon>
        <taxon>Fungi incertae sedis</taxon>
        <taxon>Mucoromycota</taxon>
        <taxon>Glomeromycotina</taxon>
        <taxon>Glomeromycetes</taxon>
        <taxon>Diversisporales</taxon>
        <taxon>Gigasporaceae</taxon>
        <taxon>Racocetra</taxon>
    </lineage>
</organism>
<dbReference type="InterPro" id="IPR000626">
    <property type="entry name" value="Ubiquitin-like_dom"/>
</dbReference>
<dbReference type="FunFam" id="3.10.20.90:FF:000379">
    <property type="entry name" value="Ubiquitin/ribosomal protein CEP52"/>
    <property type="match status" value="1"/>
</dbReference>
<evidence type="ECO:0000313" key="2">
    <source>
        <dbReference type="EMBL" id="CAG8790473.1"/>
    </source>
</evidence>
<dbReference type="Proteomes" id="UP000789396">
    <property type="component" value="Unassembled WGS sequence"/>
</dbReference>
<feature type="domain" description="Ubiquitin-like" evidence="1">
    <location>
        <begin position="1"/>
        <end position="76"/>
    </location>
</feature>
<accession>A0A9N9JR53</accession>
<dbReference type="OrthoDB" id="428577at2759"/>
<feature type="non-terminal residue" evidence="2">
    <location>
        <position position="115"/>
    </location>
</feature>